<evidence type="ECO:0000256" key="5">
    <source>
        <dbReference type="ARBA" id="ARBA00038359"/>
    </source>
</evidence>
<name>A0A1J7IIW3_9PEZI</name>
<dbReference type="InParanoid" id="A0A1J7IIW3"/>
<evidence type="ECO:0000256" key="1">
    <source>
        <dbReference type="ARBA" id="ARBA00004141"/>
    </source>
</evidence>
<sequence>MASTVALRTVFLETRDSSSAADLPHDNLGPNLNIAIWILTGAAIIFLCLRLYCKLSIRRGLWWDDYVLIAASVALVAQTAMLSVCVHYGFGKHTWDIADWPTYLFVSNVTGVCSITAAAWSKTSFAITLLRFSQHWKRRFVWFCIITVNLFLGLSALFTYVQCTPIKKLWDSTVPGHCWNSHVIITYNSFSSTWSGVMDLCLAILPWTIIRRLSLNRKERLGVLIAMSMGVFAGLTSIAKTATLGAISNPDAIATIALMILATAEISLSIIAASIPSLRVLIRNTMQVHSIPHFYRYHRTETPSRVSQVPSGLSSDRGHLAIPSPARKGSNFSDFTKFSSPLNSPDSALKRNWPGTTAASVLYSDFELQHRETTAYEIASVHKR</sequence>
<comment type="similarity">
    <text evidence="5">Belongs to the SAT4 family.</text>
</comment>
<feature type="domain" description="Rhodopsin" evidence="7">
    <location>
        <begin position="49"/>
        <end position="283"/>
    </location>
</feature>
<feature type="transmembrane region" description="Helical" evidence="6">
    <location>
        <begin position="65"/>
        <end position="90"/>
    </location>
</feature>
<dbReference type="STRING" id="1408157.A0A1J7IIW3"/>
<feature type="transmembrane region" description="Helical" evidence="6">
    <location>
        <begin position="34"/>
        <end position="53"/>
    </location>
</feature>
<feature type="transmembrane region" description="Helical" evidence="6">
    <location>
        <begin position="189"/>
        <end position="209"/>
    </location>
</feature>
<gene>
    <name evidence="8" type="ORF">CONLIGDRAFT_441448</name>
</gene>
<dbReference type="Pfam" id="PF20684">
    <property type="entry name" value="Fung_rhodopsin"/>
    <property type="match status" value="1"/>
</dbReference>
<dbReference type="OrthoDB" id="5417887at2759"/>
<evidence type="ECO:0000256" key="4">
    <source>
        <dbReference type="ARBA" id="ARBA00023136"/>
    </source>
</evidence>
<evidence type="ECO:0000313" key="9">
    <source>
        <dbReference type="Proteomes" id="UP000182658"/>
    </source>
</evidence>
<dbReference type="PANTHER" id="PTHR33048">
    <property type="entry name" value="PTH11-LIKE INTEGRAL MEMBRANE PROTEIN (AFU_ORTHOLOGUE AFUA_5G11245)"/>
    <property type="match status" value="1"/>
</dbReference>
<dbReference type="PANTHER" id="PTHR33048:SF42">
    <property type="entry name" value="INTEGRAL MEMBRANE PROTEIN"/>
    <property type="match status" value="1"/>
</dbReference>
<accession>A0A1J7IIW3</accession>
<dbReference type="EMBL" id="KV875099">
    <property type="protein sequence ID" value="OIW27623.1"/>
    <property type="molecule type" value="Genomic_DNA"/>
</dbReference>
<keyword evidence="3 6" id="KW-1133">Transmembrane helix</keyword>
<dbReference type="InterPro" id="IPR052337">
    <property type="entry name" value="SAT4-like"/>
</dbReference>
<feature type="transmembrane region" description="Helical" evidence="6">
    <location>
        <begin position="221"/>
        <end position="240"/>
    </location>
</feature>
<dbReference type="GO" id="GO:0016020">
    <property type="term" value="C:membrane"/>
    <property type="evidence" value="ECO:0007669"/>
    <property type="project" value="UniProtKB-SubCell"/>
</dbReference>
<keyword evidence="2 6" id="KW-0812">Transmembrane</keyword>
<evidence type="ECO:0000256" key="6">
    <source>
        <dbReference type="SAM" id="Phobius"/>
    </source>
</evidence>
<dbReference type="AlphaFoldDB" id="A0A1J7IIW3"/>
<proteinExistence type="inferred from homology"/>
<evidence type="ECO:0000256" key="3">
    <source>
        <dbReference type="ARBA" id="ARBA00022989"/>
    </source>
</evidence>
<reference evidence="8 9" key="1">
    <citation type="submission" date="2016-10" db="EMBL/GenBank/DDBJ databases">
        <title>Draft genome sequence of Coniochaeta ligniaria NRRL30616, a lignocellulolytic fungus for bioabatement of inhibitors in plant biomass hydrolysates.</title>
        <authorList>
            <consortium name="DOE Joint Genome Institute"/>
            <person name="Jimenez D.J."/>
            <person name="Hector R.E."/>
            <person name="Riley R."/>
            <person name="Sun H."/>
            <person name="Grigoriev I.V."/>
            <person name="Van Elsas J.D."/>
            <person name="Nichols N.N."/>
        </authorList>
    </citation>
    <scope>NUCLEOTIDE SEQUENCE [LARGE SCALE GENOMIC DNA]</scope>
    <source>
        <strain evidence="8 9">NRRL 30616</strain>
    </source>
</reference>
<dbReference type="Proteomes" id="UP000182658">
    <property type="component" value="Unassembled WGS sequence"/>
</dbReference>
<protein>
    <recommendedName>
        <fullName evidence="7">Rhodopsin domain-containing protein</fullName>
    </recommendedName>
</protein>
<evidence type="ECO:0000313" key="8">
    <source>
        <dbReference type="EMBL" id="OIW27623.1"/>
    </source>
</evidence>
<evidence type="ECO:0000256" key="2">
    <source>
        <dbReference type="ARBA" id="ARBA00022692"/>
    </source>
</evidence>
<evidence type="ECO:0000259" key="7">
    <source>
        <dbReference type="Pfam" id="PF20684"/>
    </source>
</evidence>
<keyword evidence="4 6" id="KW-0472">Membrane</keyword>
<feature type="transmembrane region" description="Helical" evidence="6">
    <location>
        <begin position="140"/>
        <end position="161"/>
    </location>
</feature>
<comment type="subcellular location">
    <subcellularLocation>
        <location evidence="1">Membrane</location>
        <topology evidence="1">Multi-pass membrane protein</topology>
    </subcellularLocation>
</comment>
<dbReference type="InterPro" id="IPR049326">
    <property type="entry name" value="Rhodopsin_dom_fungi"/>
</dbReference>
<feature type="transmembrane region" description="Helical" evidence="6">
    <location>
        <begin position="102"/>
        <end position="120"/>
    </location>
</feature>
<feature type="transmembrane region" description="Helical" evidence="6">
    <location>
        <begin position="252"/>
        <end position="275"/>
    </location>
</feature>
<organism evidence="8 9">
    <name type="scientific">Coniochaeta ligniaria NRRL 30616</name>
    <dbReference type="NCBI Taxonomy" id="1408157"/>
    <lineage>
        <taxon>Eukaryota</taxon>
        <taxon>Fungi</taxon>
        <taxon>Dikarya</taxon>
        <taxon>Ascomycota</taxon>
        <taxon>Pezizomycotina</taxon>
        <taxon>Sordariomycetes</taxon>
        <taxon>Sordariomycetidae</taxon>
        <taxon>Coniochaetales</taxon>
        <taxon>Coniochaetaceae</taxon>
        <taxon>Coniochaeta</taxon>
    </lineage>
</organism>
<keyword evidence="9" id="KW-1185">Reference proteome</keyword>